<gene>
    <name evidence="6" type="ORF">DYB28_003106</name>
    <name evidence="3" type="ORF">DYB30_012689</name>
    <name evidence="4" type="ORF">DYB35_012794</name>
    <name evidence="5" type="ORF">DYB37_008520</name>
</gene>
<dbReference type="VEuPathDB" id="FungiDB:H257_02269"/>
<dbReference type="EMBL" id="QUTD01007967">
    <property type="protein sequence ID" value="RHY48053.1"/>
    <property type="molecule type" value="Genomic_DNA"/>
</dbReference>
<proteinExistence type="predicted"/>
<reference evidence="6 8" key="1">
    <citation type="journal article" date="2018" name="J. Invertebr. Pathol.">
        <title>New genotyping method for the causative agent of crayfish plague (Aphanomyces astaci) based on whole genome data.</title>
        <authorList>
            <person name="Minardi D."/>
            <person name="Studholme D.J."/>
            <person name="van der Giezen M."/>
            <person name="Pretto T."/>
            <person name="Oidtmann B."/>
        </authorList>
    </citation>
    <scope>NUCLEOTIDE SEQUENCE [LARGE SCALE GENOMIC DNA]</scope>
    <source>
        <strain evidence="6 8">KB13</strain>
    </source>
</reference>
<comment type="caution">
    <text evidence="3">The sequence shown here is derived from an EMBL/GenBank/DDBJ whole genome shotgun (WGS) entry which is preliminary data.</text>
</comment>
<protein>
    <recommendedName>
        <fullName evidence="2">SNF2 N-terminal domain-containing protein</fullName>
    </recommendedName>
</protein>
<dbReference type="InterPro" id="IPR038718">
    <property type="entry name" value="SNF2-like_sf"/>
</dbReference>
<dbReference type="EMBL" id="QUTI01002396">
    <property type="protein sequence ID" value="RLO13813.1"/>
    <property type="molecule type" value="Genomic_DNA"/>
</dbReference>
<evidence type="ECO:0000313" key="7">
    <source>
        <dbReference type="Proteomes" id="UP000266643"/>
    </source>
</evidence>
<dbReference type="Pfam" id="PF00176">
    <property type="entry name" value="SNF2-rel_dom"/>
    <property type="match status" value="1"/>
</dbReference>
<evidence type="ECO:0000313" key="9">
    <source>
        <dbReference type="Proteomes" id="UP000285430"/>
    </source>
</evidence>
<dbReference type="InterPro" id="IPR027417">
    <property type="entry name" value="P-loop_NTPase"/>
</dbReference>
<dbReference type="Proteomes" id="UP000266643">
    <property type="component" value="Unassembled WGS sequence"/>
</dbReference>
<dbReference type="Proteomes" id="UP000285712">
    <property type="component" value="Unassembled WGS sequence"/>
</dbReference>
<dbReference type="Proteomes" id="UP000285430">
    <property type="component" value="Unassembled WGS sequence"/>
</dbReference>
<organism evidence="3 7">
    <name type="scientific">Aphanomyces astaci</name>
    <name type="common">Crayfish plague agent</name>
    <dbReference type="NCBI Taxonomy" id="112090"/>
    <lineage>
        <taxon>Eukaryota</taxon>
        <taxon>Sar</taxon>
        <taxon>Stramenopiles</taxon>
        <taxon>Oomycota</taxon>
        <taxon>Saprolegniomycetes</taxon>
        <taxon>Saprolegniales</taxon>
        <taxon>Verrucalvaceae</taxon>
        <taxon>Aphanomyces</taxon>
    </lineage>
</organism>
<evidence type="ECO:0000313" key="8">
    <source>
        <dbReference type="Proteomes" id="UP000275652"/>
    </source>
</evidence>
<evidence type="ECO:0000313" key="5">
    <source>
        <dbReference type="EMBL" id="RHZ16303.1"/>
    </source>
</evidence>
<dbReference type="Gene3D" id="3.40.50.10810">
    <property type="entry name" value="Tandem AAA-ATPase domain"/>
    <property type="match status" value="1"/>
</dbReference>
<dbReference type="EMBL" id="QUTH01003959">
    <property type="protein sequence ID" value="RHZ16303.1"/>
    <property type="molecule type" value="Genomic_DNA"/>
</dbReference>
<dbReference type="AlphaFoldDB" id="A0A397CSK5"/>
<reference evidence="7 9" key="2">
    <citation type="submission" date="2018-08" db="EMBL/GenBank/DDBJ databases">
        <title>Aphanomyces genome sequencing and annotation.</title>
        <authorList>
            <person name="Minardi D."/>
            <person name="Oidtmann B."/>
            <person name="Van Der Giezen M."/>
            <person name="Studholme D.J."/>
        </authorList>
    </citation>
    <scope>NUCLEOTIDE SEQUENCE [LARGE SCALE GENOMIC DNA]</scope>
    <source>
        <strain evidence="3 7">D2</strain>
        <strain evidence="5 9">Da</strain>
        <strain evidence="4 10">Sv</strain>
    </source>
</reference>
<evidence type="ECO:0000313" key="3">
    <source>
        <dbReference type="EMBL" id="RHY48053.1"/>
    </source>
</evidence>
<evidence type="ECO:0000259" key="2">
    <source>
        <dbReference type="Pfam" id="PF00176"/>
    </source>
</evidence>
<accession>A0A397CSK5</accession>
<feature type="region of interest" description="Disordered" evidence="1">
    <location>
        <begin position="85"/>
        <end position="110"/>
    </location>
</feature>
<evidence type="ECO:0000256" key="1">
    <source>
        <dbReference type="SAM" id="MobiDB-lite"/>
    </source>
</evidence>
<dbReference type="InterPro" id="IPR000330">
    <property type="entry name" value="SNF2_N"/>
</dbReference>
<name>A0A397CSK5_APHAT</name>
<dbReference type="Proteomes" id="UP000275652">
    <property type="component" value="Unassembled WGS sequence"/>
</dbReference>
<dbReference type="PANTHER" id="PTHR45629:SF7">
    <property type="entry name" value="DNA EXCISION REPAIR PROTEIN ERCC-6-RELATED"/>
    <property type="match status" value="1"/>
</dbReference>
<dbReference type="EMBL" id="QUTG01000282">
    <property type="protein sequence ID" value="RHZ02533.1"/>
    <property type="molecule type" value="Genomic_DNA"/>
</dbReference>
<evidence type="ECO:0000313" key="10">
    <source>
        <dbReference type="Proteomes" id="UP000285712"/>
    </source>
</evidence>
<sequence>MVLPQDQSPEDVEPPLVLQQGDPVVQVHSRFNQFLLPYQREGVRWLFEAVRGNRGAILGDDMGLGKTVQMLALLSAVLFKHGTAKADKRRKSDQSPGPVLVLDMTDMECG</sequence>
<dbReference type="PANTHER" id="PTHR45629">
    <property type="entry name" value="SNF2/RAD54 FAMILY MEMBER"/>
    <property type="match status" value="1"/>
</dbReference>
<evidence type="ECO:0000313" key="6">
    <source>
        <dbReference type="EMBL" id="RLO13813.1"/>
    </source>
</evidence>
<dbReference type="InterPro" id="IPR050496">
    <property type="entry name" value="SNF2_RAD54_helicase_repair"/>
</dbReference>
<dbReference type="SUPFAM" id="SSF52540">
    <property type="entry name" value="P-loop containing nucleoside triphosphate hydrolases"/>
    <property type="match status" value="1"/>
</dbReference>
<evidence type="ECO:0000313" key="4">
    <source>
        <dbReference type="EMBL" id="RHZ02533.1"/>
    </source>
</evidence>
<feature type="domain" description="SNF2 N-terminal" evidence="2">
    <location>
        <begin position="38"/>
        <end position="80"/>
    </location>
</feature>
<dbReference type="GO" id="GO:0005524">
    <property type="term" value="F:ATP binding"/>
    <property type="evidence" value="ECO:0007669"/>
    <property type="project" value="InterPro"/>
</dbReference>